<dbReference type="EMBL" id="UINC01121101">
    <property type="protein sequence ID" value="SVC96015.1"/>
    <property type="molecule type" value="Genomic_DNA"/>
</dbReference>
<reference evidence="1" key="1">
    <citation type="submission" date="2018-05" db="EMBL/GenBank/DDBJ databases">
        <authorList>
            <person name="Lanie J.A."/>
            <person name="Ng W.-L."/>
            <person name="Kazmierczak K.M."/>
            <person name="Andrzejewski T.M."/>
            <person name="Davidsen T.M."/>
            <person name="Wayne K.J."/>
            <person name="Tettelin H."/>
            <person name="Glass J.I."/>
            <person name="Rusch D."/>
            <person name="Podicherti R."/>
            <person name="Tsui H.-C.T."/>
            <person name="Winkler M.E."/>
        </authorList>
    </citation>
    <scope>NUCLEOTIDE SEQUENCE</scope>
</reference>
<sequence>MHLGFEDVYFQPDNLLNDNHYFEVN</sequence>
<proteinExistence type="predicted"/>
<accession>A0A382RFQ9</accession>
<gene>
    <name evidence="1" type="ORF">METZ01_LOCUS348869</name>
</gene>
<name>A0A382RFQ9_9ZZZZ</name>
<dbReference type="AlphaFoldDB" id="A0A382RFQ9"/>
<feature type="non-terminal residue" evidence="1">
    <location>
        <position position="25"/>
    </location>
</feature>
<protein>
    <submittedName>
        <fullName evidence="1">Uncharacterized protein</fullName>
    </submittedName>
</protein>
<evidence type="ECO:0000313" key="1">
    <source>
        <dbReference type="EMBL" id="SVC96015.1"/>
    </source>
</evidence>
<organism evidence="1">
    <name type="scientific">marine metagenome</name>
    <dbReference type="NCBI Taxonomy" id="408172"/>
    <lineage>
        <taxon>unclassified sequences</taxon>
        <taxon>metagenomes</taxon>
        <taxon>ecological metagenomes</taxon>
    </lineage>
</organism>